<protein>
    <submittedName>
        <fullName evidence="2">Vibriobactin utilization protein ViuB</fullName>
    </submittedName>
</protein>
<dbReference type="EMBL" id="PECK01000012">
    <property type="protein sequence ID" value="TDZ90319.1"/>
    <property type="molecule type" value="Genomic_DNA"/>
</dbReference>
<accession>A0A4R8SAG1</accession>
<gene>
    <name evidence="2" type="primary">viuB</name>
    <name evidence="3" type="ORF">CCUG60883_04968</name>
    <name evidence="2" type="ORF">CCUG60885_04965</name>
</gene>
<dbReference type="PANTHER" id="PTHR30157">
    <property type="entry name" value="FERRIC REDUCTASE, NADPH-DEPENDENT"/>
    <property type="match status" value="1"/>
</dbReference>
<dbReference type="InterPro" id="IPR007037">
    <property type="entry name" value="SIP_rossman_dom"/>
</dbReference>
<dbReference type="PANTHER" id="PTHR30157:SF0">
    <property type="entry name" value="NADPH-DEPENDENT FERRIC-CHELATE REDUCTASE"/>
    <property type="match status" value="1"/>
</dbReference>
<dbReference type="GO" id="GO:0016491">
    <property type="term" value="F:oxidoreductase activity"/>
    <property type="evidence" value="ECO:0007669"/>
    <property type="project" value="InterPro"/>
</dbReference>
<proteinExistence type="predicted"/>
<comment type="caution">
    <text evidence="2">The sequence shown here is derived from an EMBL/GenBank/DDBJ whole genome shotgun (WGS) entry which is preliminary data.</text>
</comment>
<dbReference type="InterPro" id="IPR017938">
    <property type="entry name" value="Riboflavin_synthase-like_b-brl"/>
</dbReference>
<dbReference type="InterPro" id="IPR013113">
    <property type="entry name" value="SIP_FAD-bd"/>
</dbReference>
<keyword evidence="4" id="KW-1185">Reference proteome</keyword>
<dbReference type="Proteomes" id="UP000295685">
    <property type="component" value="Unassembled WGS sequence"/>
</dbReference>
<evidence type="ECO:0000313" key="2">
    <source>
        <dbReference type="EMBL" id="TDZ90319.1"/>
    </source>
</evidence>
<dbReference type="AlphaFoldDB" id="A0A4R8SAG1"/>
<dbReference type="Pfam" id="PF04954">
    <property type="entry name" value="SIP"/>
    <property type="match status" value="1"/>
</dbReference>
<dbReference type="Gene3D" id="3.40.50.80">
    <property type="entry name" value="Nucleotide-binding domain of ferredoxin-NADP reductase (FNR) module"/>
    <property type="match status" value="1"/>
</dbReference>
<dbReference type="Proteomes" id="UP000294844">
    <property type="component" value="Unassembled WGS sequence"/>
</dbReference>
<dbReference type="InterPro" id="IPR039374">
    <property type="entry name" value="SIP_fam"/>
</dbReference>
<organism evidence="2 5">
    <name type="scientific">Mycobacteroides salmoniphilum</name>
    <dbReference type="NCBI Taxonomy" id="404941"/>
    <lineage>
        <taxon>Bacteria</taxon>
        <taxon>Bacillati</taxon>
        <taxon>Actinomycetota</taxon>
        <taxon>Actinomycetes</taxon>
        <taxon>Mycobacteriales</taxon>
        <taxon>Mycobacteriaceae</taxon>
        <taxon>Mycobacteroides</taxon>
    </lineage>
</organism>
<dbReference type="InterPro" id="IPR017927">
    <property type="entry name" value="FAD-bd_FR_type"/>
</dbReference>
<reference evidence="4 5" key="1">
    <citation type="journal article" date="2019" name="Sci. Rep.">
        <title>Extended insight into the Mycobacterium chelonae-abscessus complex through whole genome sequencing of Mycobacterium salmoniphilum outbreak and Mycobacterium salmoniphilum-like strains.</title>
        <authorList>
            <person name="Behra P.R.K."/>
            <person name="Das S."/>
            <person name="Pettersson B.M.F."/>
            <person name="Shirreff L."/>
            <person name="DuCote T."/>
            <person name="Jacobsson K.G."/>
            <person name="Ennis D.G."/>
            <person name="Kirsebom L.A."/>
        </authorList>
    </citation>
    <scope>NUCLEOTIDE SEQUENCE [LARGE SCALE GENOMIC DNA]</scope>
    <source>
        <strain evidence="3 4">CCUG 60883</strain>
        <strain evidence="2 5">CCUG 60885</strain>
    </source>
</reference>
<dbReference type="Pfam" id="PF08021">
    <property type="entry name" value="FAD_binding_9"/>
    <property type="match status" value="1"/>
</dbReference>
<dbReference type="Gene3D" id="2.40.30.10">
    <property type="entry name" value="Translation factors"/>
    <property type="match status" value="1"/>
</dbReference>
<evidence type="ECO:0000259" key="1">
    <source>
        <dbReference type="PROSITE" id="PS51384"/>
    </source>
</evidence>
<evidence type="ECO:0000313" key="5">
    <source>
        <dbReference type="Proteomes" id="UP000295685"/>
    </source>
</evidence>
<evidence type="ECO:0000313" key="3">
    <source>
        <dbReference type="EMBL" id="TEA00285.1"/>
    </source>
</evidence>
<dbReference type="RefSeq" id="WP_134149748.1">
    <property type="nucleotide sequence ID" value="NZ_PECK01000012.1"/>
</dbReference>
<dbReference type="CDD" id="cd06193">
    <property type="entry name" value="siderophore_interacting"/>
    <property type="match status" value="1"/>
</dbReference>
<dbReference type="SUPFAM" id="SSF63380">
    <property type="entry name" value="Riboflavin synthase domain-like"/>
    <property type="match status" value="1"/>
</dbReference>
<sequence length="276" mass="30320">MARPLHELQVVRTERVTPHITRVVLGGNGFDGFEATPETDSYVKLIFLPQGHEGPGPRDIDQARDMQATVRTYTIRSVDVDRREIAIDFVVHGDTGVAGPWAARATPGDRLYVTDSHGAYSPDPAADWHLLAGDESAVPAITVALQALAKGARAKVFIEVAGPQDEITFDTRGDVEIVWVHRGAGADEVDENLAGDNAPLVDAVRSAEWLPGQVQVFIHGEAQTVMHSLRPYIRKERGVAPKWAASISGYWRRGRTEESFRVWKQELAATEATVRE</sequence>
<evidence type="ECO:0000313" key="4">
    <source>
        <dbReference type="Proteomes" id="UP000294844"/>
    </source>
</evidence>
<feature type="domain" description="FAD-binding FR-type" evidence="1">
    <location>
        <begin position="3"/>
        <end position="123"/>
    </location>
</feature>
<dbReference type="InterPro" id="IPR039261">
    <property type="entry name" value="FNR_nucleotide-bd"/>
</dbReference>
<dbReference type="EMBL" id="PECM01000015">
    <property type="protein sequence ID" value="TEA00285.1"/>
    <property type="molecule type" value="Genomic_DNA"/>
</dbReference>
<dbReference type="OrthoDB" id="9814826at2"/>
<name>A0A4R8SAG1_9MYCO</name>
<dbReference type="PROSITE" id="PS51384">
    <property type="entry name" value="FAD_FR"/>
    <property type="match status" value="1"/>
</dbReference>